<feature type="domain" description="DUF218" evidence="1">
    <location>
        <begin position="170"/>
        <end position="309"/>
    </location>
</feature>
<dbReference type="InterPro" id="IPR003848">
    <property type="entry name" value="DUF218"/>
</dbReference>
<dbReference type="InterPro" id="IPR051599">
    <property type="entry name" value="Cell_Envelope_Assoc"/>
</dbReference>
<sequence length="338" mass="38517">MLIFVSIFLIGIGWFTYTMKHEPRSLWAGVSFVTFLLTTAVFIVAILMRYSEFLYAHQWLVYIITFLAIIVTICMVLWPFVLVSAFLYNGIKVILNEGFKFHNLLSLGFGIFCVAYLVIWPMFGHFTDKNIWMYAYGYLGSVTVYFLLVMVMYTVTLTLNLVHLKLPKLDYIVVLGAGLNGTEVTPLLAARIDRALEIYRKTPGLKLIMSGGKGPDEVIAEGEAMRNYAVKQGIPADDIIVENKSTTTYENILFSHRLMTPEAKFGIATNSYHVYRALVIAKRQGLKCVGFGAKTRWYFTLNAFMREYIAYLRITYKLQLSVILALGVVYMAFAYLKI</sequence>
<reference evidence="2 3" key="1">
    <citation type="submission" date="2019-04" db="EMBL/GenBank/DDBJ databases">
        <title>Microbes associate with the intestines of laboratory mice.</title>
        <authorList>
            <person name="Navarre W."/>
            <person name="Wong E."/>
            <person name="Huang K."/>
            <person name="Tropini C."/>
            <person name="Ng K."/>
            <person name="Yu B."/>
        </authorList>
    </citation>
    <scope>NUCLEOTIDE SEQUENCE [LARGE SCALE GENOMIC DNA]</scope>
    <source>
        <strain evidence="2 3">NM26_J9</strain>
    </source>
</reference>
<dbReference type="EMBL" id="SRYK01000052">
    <property type="protein sequence ID" value="TGY54039.1"/>
    <property type="molecule type" value="Genomic_DNA"/>
</dbReference>
<evidence type="ECO:0000313" key="2">
    <source>
        <dbReference type="EMBL" id="TGY54039.1"/>
    </source>
</evidence>
<dbReference type="GO" id="GO:0000270">
    <property type="term" value="P:peptidoglycan metabolic process"/>
    <property type="evidence" value="ECO:0007669"/>
    <property type="project" value="TreeGrafter"/>
</dbReference>
<dbReference type="Proteomes" id="UP000306855">
    <property type="component" value="Unassembled WGS sequence"/>
</dbReference>
<dbReference type="InterPro" id="IPR014729">
    <property type="entry name" value="Rossmann-like_a/b/a_fold"/>
</dbReference>
<accession>A0A4V3RNL8</accession>
<evidence type="ECO:0000313" key="3">
    <source>
        <dbReference type="Proteomes" id="UP000306855"/>
    </source>
</evidence>
<dbReference type="GO" id="GO:0043164">
    <property type="term" value="P:Gram-negative-bacterium-type cell wall biogenesis"/>
    <property type="evidence" value="ECO:0007669"/>
    <property type="project" value="TreeGrafter"/>
</dbReference>
<dbReference type="GO" id="GO:0005886">
    <property type="term" value="C:plasma membrane"/>
    <property type="evidence" value="ECO:0007669"/>
    <property type="project" value="TreeGrafter"/>
</dbReference>
<comment type="caution">
    <text evidence="2">The sequence shown here is derived from an EMBL/GenBank/DDBJ whole genome shotgun (WGS) entry which is preliminary data.</text>
</comment>
<evidence type="ECO:0000259" key="1">
    <source>
        <dbReference type="Pfam" id="PF02698"/>
    </source>
</evidence>
<name>A0A4V3RNL8_9LACO</name>
<proteinExistence type="predicted"/>
<gene>
    <name evidence="2" type="ORF">E5340_08855</name>
</gene>
<dbReference type="PANTHER" id="PTHR30336">
    <property type="entry name" value="INNER MEMBRANE PROTEIN, PROBABLE PERMEASE"/>
    <property type="match status" value="1"/>
</dbReference>
<dbReference type="AlphaFoldDB" id="A0A4V3RNL8"/>
<organism evidence="2 3">
    <name type="scientific">Ligilactobacillus murinus</name>
    <dbReference type="NCBI Taxonomy" id="1622"/>
    <lineage>
        <taxon>Bacteria</taxon>
        <taxon>Bacillati</taxon>
        <taxon>Bacillota</taxon>
        <taxon>Bacilli</taxon>
        <taxon>Lactobacillales</taxon>
        <taxon>Lactobacillaceae</taxon>
        <taxon>Ligilactobacillus</taxon>
    </lineage>
</organism>
<dbReference type="PANTHER" id="PTHR30336:SF4">
    <property type="entry name" value="ENVELOPE BIOGENESIS FACTOR ELYC"/>
    <property type="match status" value="1"/>
</dbReference>
<dbReference type="Gene3D" id="3.40.50.620">
    <property type="entry name" value="HUPs"/>
    <property type="match status" value="1"/>
</dbReference>
<protein>
    <submittedName>
        <fullName evidence="2">YdcF family protein</fullName>
    </submittedName>
</protein>
<dbReference type="CDD" id="cd06259">
    <property type="entry name" value="YdcF-like"/>
    <property type="match status" value="1"/>
</dbReference>
<dbReference type="Pfam" id="PF02698">
    <property type="entry name" value="DUF218"/>
    <property type="match status" value="1"/>
</dbReference>